<gene>
    <name evidence="1" type="ORF">D806_062380</name>
</gene>
<reference evidence="2" key="2">
    <citation type="submission" date="2018-03" db="EMBL/GenBank/DDBJ databases">
        <authorList>
            <person name="Derbyshire K."/>
            <person name="Gray T.A."/>
            <person name="Champion M."/>
        </authorList>
    </citation>
    <scope>NUCLEOTIDE SEQUENCE [LARGE SCALE GENOMIC DNA]</scope>
    <source>
        <strain evidence="2">MKD8</strain>
    </source>
</reference>
<dbReference type="RefSeq" id="WP_003897764.1">
    <property type="nucleotide sequence ID" value="NZ_CP027541.1"/>
</dbReference>
<sequence length="226" mass="24650">MQSEIPDAFAVGLFLPARQAIPFDEVLADHANSEPLQPYLAPCRDDADGHADAHIHVDEDRHLLDDEARRLDDERLARDIARFHAARREASMLAMINIALPLGESIVLSDGQDYLLHVARDERERLGTPDMRDLSRAASAMRQLVCAKLDALIADSVTVAADGDTLVYPDGAEAAVLGRLCPVCWYATRAALAQRAIDTAESPVLGQDLIDPTSVAVLYTLGLIEF</sequence>
<dbReference type="EMBL" id="CP027541">
    <property type="protein sequence ID" value="AWT57174.1"/>
    <property type="molecule type" value="Genomic_DNA"/>
</dbReference>
<accession>A0A2U9PZL4</accession>
<dbReference type="Proteomes" id="UP000011200">
    <property type="component" value="Chromosome"/>
</dbReference>
<proteinExistence type="predicted"/>
<dbReference type="AlphaFoldDB" id="A0A2U9PZL4"/>
<organism evidence="1 2">
    <name type="scientific">Mycolicibacterium smegmatis (strain MKD8)</name>
    <name type="common">Mycobacterium smegmatis</name>
    <dbReference type="NCBI Taxonomy" id="1214915"/>
    <lineage>
        <taxon>Bacteria</taxon>
        <taxon>Bacillati</taxon>
        <taxon>Actinomycetota</taxon>
        <taxon>Actinomycetes</taxon>
        <taxon>Mycobacteriales</taxon>
        <taxon>Mycobacteriaceae</taxon>
        <taxon>Mycolicibacterium</taxon>
    </lineage>
</organism>
<reference evidence="1 2" key="1">
    <citation type="journal article" date="2013" name="Genome Announc.">
        <title>Draft genome sequence of MKD8, a conjugal recipient Mycobacterium smegmatis strain.</title>
        <authorList>
            <person name="Gray T.A."/>
            <person name="Palumbo M.J."/>
            <person name="Derbyshire K.M."/>
        </authorList>
    </citation>
    <scope>NUCLEOTIDE SEQUENCE [LARGE SCALE GENOMIC DNA]</scope>
    <source>
        <strain evidence="1 2">MKD8</strain>
    </source>
</reference>
<evidence type="ECO:0000313" key="1">
    <source>
        <dbReference type="EMBL" id="AWT57174.1"/>
    </source>
</evidence>
<evidence type="ECO:0000313" key="2">
    <source>
        <dbReference type="Proteomes" id="UP000011200"/>
    </source>
</evidence>
<name>A0A2U9PZL4_MYCSE</name>
<protein>
    <submittedName>
        <fullName evidence="1">Uncharacterized protein</fullName>
    </submittedName>
</protein>